<feature type="region of interest" description="Disordered" evidence="1">
    <location>
        <begin position="67"/>
        <end position="115"/>
    </location>
</feature>
<dbReference type="AlphaFoldDB" id="A0A7R9DFJ4"/>
<reference evidence="2" key="1">
    <citation type="submission" date="2020-11" db="EMBL/GenBank/DDBJ databases">
        <authorList>
            <person name="Tran Van P."/>
        </authorList>
    </citation>
    <scope>NUCLEOTIDE SEQUENCE</scope>
</reference>
<proteinExistence type="predicted"/>
<organism evidence="2">
    <name type="scientific">Timema poppense</name>
    <name type="common">Walking stick</name>
    <dbReference type="NCBI Taxonomy" id="170557"/>
    <lineage>
        <taxon>Eukaryota</taxon>
        <taxon>Metazoa</taxon>
        <taxon>Ecdysozoa</taxon>
        <taxon>Arthropoda</taxon>
        <taxon>Hexapoda</taxon>
        <taxon>Insecta</taxon>
        <taxon>Pterygota</taxon>
        <taxon>Neoptera</taxon>
        <taxon>Polyneoptera</taxon>
        <taxon>Phasmatodea</taxon>
        <taxon>Timematodea</taxon>
        <taxon>Timematoidea</taxon>
        <taxon>Timematidae</taxon>
        <taxon>Timema</taxon>
    </lineage>
</organism>
<accession>A0A7R9DFJ4</accession>
<feature type="compositionally biased region" description="Low complexity" evidence="1">
    <location>
        <begin position="26"/>
        <end position="42"/>
    </location>
</feature>
<feature type="compositionally biased region" description="Low complexity" evidence="1">
    <location>
        <begin position="74"/>
        <end position="94"/>
    </location>
</feature>
<name>A0A7R9DFJ4_TIMPO</name>
<feature type="region of interest" description="Disordered" evidence="1">
    <location>
        <begin position="25"/>
        <end position="44"/>
    </location>
</feature>
<gene>
    <name evidence="2" type="ORF">TPSB3V08_LOCUS9256</name>
</gene>
<protein>
    <submittedName>
        <fullName evidence="2">Uncharacterized protein</fullName>
    </submittedName>
</protein>
<evidence type="ECO:0000256" key="1">
    <source>
        <dbReference type="SAM" id="MobiDB-lite"/>
    </source>
</evidence>
<evidence type="ECO:0000313" key="2">
    <source>
        <dbReference type="EMBL" id="CAD7413798.1"/>
    </source>
</evidence>
<dbReference type="EMBL" id="OD007235">
    <property type="protein sequence ID" value="CAD7413798.1"/>
    <property type="molecule type" value="Genomic_DNA"/>
</dbReference>
<sequence length="115" mass="11909">MRWTGSNKLKIGIGCNEVDWVELAQGPIGNPRGNPNPRNGPITPLAITLSQVDVSTQSASIIADPTQLPTRANLSPSPLGSLRLDLSSPSSDPSAAQCLKTQAGKRSAAKPPSGL</sequence>